<dbReference type="PANTHER" id="PTHR45686">
    <property type="entry name" value="ADP-RIBOSYLATION FACTOR GTPASE ACTIVATING PROTEIN 3, ISOFORM H-RELATED"/>
    <property type="match status" value="1"/>
</dbReference>
<dbReference type="Pfam" id="PF01412">
    <property type="entry name" value="ArfGap"/>
    <property type="match status" value="1"/>
</dbReference>
<evidence type="ECO:0000256" key="2">
    <source>
        <dbReference type="ARBA" id="ARBA00022553"/>
    </source>
</evidence>
<evidence type="ECO:0000256" key="3">
    <source>
        <dbReference type="ARBA" id="ARBA00022723"/>
    </source>
</evidence>
<feature type="region of interest" description="Disordered" evidence="8">
    <location>
        <begin position="159"/>
        <end position="242"/>
    </location>
</feature>
<dbReference type="InterPro" id="IPR001164">
    <property type="entry name" value="ArfGAP_dom"/>
</dbReference>
<dbReference type="Gene3D" id="1.10.220.150">
    <property type="entry name" value="Arf GTPase activating protein"/>
    <property type="match status" value="1"/>
</dbReference>
<keyword evidence="2" id="KW-0597">Phosphoprotein</keyword>
<dbReference type="GO" id="GO:0005096">
    <property type="term" value="F:GTPase activator activity"/>
    <property type="evidence" value="ECO:0007669"/>
    <property type="project" value="UniProtKB-KW"/>
</dbReference>
<dbReference type="SUPFAM" id="SSF57863">
    <property type="entry name" value="ArfGap/RecO-like zinc finger"/>
    <property type="match status" value="1"/>
</dbReference>
<evidence type="ECO:0000256" key="8">
    <source>
        <dbReference type="SAM" id="MobiDB-lite"/>
    </source>
</evidence>
<dbReference type="EMBL" id="CP093344">
    <property type="protein sequence ID" value="WOG87115.1"/>
    <property type="molecule type" value="Genomic_DNA"/>
</dbReference>
<keyword evidence="3" id="KW-0479">Metal-binding</keyword>
<keyword evidence="4 7" id="KW-0863">Zinc-finger</keyword>
<evidence type="ECO:0000256" key="7">
    <source>
        <dbReference type="PROSITE-ProRule" id="PRU00288"/>
    </source>
</evidence>
<dbReference type="GO" id="GO:0048205">
    <property type="term" value="P:COPI coating of Golgi vesicle"/>
    <property type="evidence" value="ECO:0007669"/>
    <property type="project" value="TreeGrafter"/>
</dbReference>
<evidence type="ECO:0000256" key="4">
    <source>
        <dbReference type="ARBA" id="ARBA00022771"/>
    </source>
</evidence>
<organism evidence="10 11">
    <name type="scientific">Daucus carota subsp. sativus</name>
    <name type="common">Carrot</name>
    <dbReference type="NCBI Taxonomy" id="79200"/>
    <lineage>
        <taxon>Eukaryota</taxon>
        <taxon>Viridiplantae</taxon>
        <taxon>Streptophyta</taxon>
        <taxon>Embryophyta</taxon>
        <taxon>Tracheophyta</taxon>
        <taxon>Spermatophyta</taxon>
        <taxon>Magnoliopsida</taxon>
        <taxon>eudicotyledons</taxon>
        <taxon>Gunneridae</taxon>
        <taxon>Pentapetalae</taxon>
        <taxon>asterids</taxon>
        <taxon>campanulids</taxon>
        <taxon>Apiales</taxon>
        <taxon>Apiaceae</taxon>
        <taxon>Apioideae</taxon>
        <taxon>Scandiceae</taxon>
        <taxon>Daucinae</taxon>
        <taxon>Daucus</taxon>
        <taxon>Daucus sect. Daucus</taxon>
    </lineage>
</organism>
<dbReference type="GO" id="GO:0000139">
    <property type="term" value="C:Golgi membrane"/>
    <property type="evidence" value="ECO:0007669"/>
    <property type="project" value="GOC"/>
</dbReference>
<dbReference type="KEGG" id="dcr:108209962"/>
<dbReference type="GO" id="GO:0008270">
    <property type="term" value="F:zinc ion binding"/>
    <property type="evidence" value="ECO:0007669"/>
    <property type="project" value="UniProtKB-KW"/>
</dbReference>
<keyword evidence="11" id="KW-1185">Reference proteome</keyword>
<dbReference type="FunFam" id="1.10.220.150:FF:000012">
    <property type="entry name" value="ADP-ribosylation factor GTPase-activating protein AGD10"/>
    <property type="match status" value="1"/>
</dbReference>
<feature type="domain" description="Arf-GAP" evidence="9">
    <location>
        <begin position="10"/>
        <end position="128"/>
    </location>
</feature>
<evidence type="ECO:0000256" key="5">
    <source>
        <dbReference type="ARBA" id="ARBA00022833"/>
    </source>
</evidence>
<dbReference type="PRINTS" id="PR00405">
    <property type="entry name" value="REVINTRACTNG"/>
</dbReference>
<reference evidence="10" key="2">
    <citation type="submission" date="2022-03" db="EMBL/GenBank/DDBJ databases">
        <title>Draft title - Genomic analysis of global carrot germplasm unveils the trajectory of domestication and the origin of high carotenoid orange carrot.</title>
        <authorList>
            <person name="Iorizzo M."/>
            <person name="Ellison S."/>
            <person name="Senalik D."/>
            <person name="Macko-Podgorni A."/>
            <person name="Grzebelus D."/>
            <person name="Bostan H."/>
            <person name="Rolling W."/>
            <person name="Curaba J."/>
            <person name="Simon P."/>
        </authorList>
    </citation>
    <scope>NUCLEOTIDE SEQUENCE</scope>
    <source>
        <tissue evidence="10">Leaf</tissue>
    </source>
</reference>
<dbReference type="PROSITE" id="PS50115">
    <property type="entry name" value="ARFGAP"/>
    <property type="match status" value="1"/>
</dbReference>
<gene>
    <name evidence="10" type="ORF">DCAR_0206337</name>
</gene>
<evidence type="ECO:0000313" key="10">
    <source>
        <dbReference type="EMBL" id="WOG87115.1"/>
    </source>
</evidence>
<dbReference type="CDD" id="cd08831">
    <property type="entry name" value="ArfGap_ArfGap2_3_like"/>
    <property type="match status" value="1"/>
</dbReference>
<reference evidence="10" key="1">
    <citation type="journal article" date="2016" name="Nat. Genet.">
        <title>A high-quality carrot genome assembly provides new insights into carotenoid accumulation and asterid genome evolution.</title>
        <authorList>
            <person name="Iorizzo M."/>
            <person name="Ellison S."/>
            <person name="Senalik D."/>
            <person name="Zeng P."/>
            <person name="Satapoomin P."/>
            <person name="Huang J."/>
            <person name="Bowman M."/>
            <person name="Iovene M."/>
            <person name="Sanseverino W."/>
            <person name="Cavagnaro P."/>
            <person name="Yildiz M."/>
            <person name="Macko-Podgorni A."/>
            <person name="Moranska E."/>
            <person name="Grzebelus E."/>
            <person name="Grzebelus D."/>
            <person name="Ashrafi H."/>
            <person name="Zheng Z."/>
            <person name="Cheng S."/>
            <person name="Spooner D."/>
            <person name="Van Deynze A."/>
            <person name="Simon P."/>
        </authorList>
    </citation>
    <scope>NUCLEOTIDE SEQUENCE</scope>
    <source>
        <tissue evidence="10">Leaf</tissue>
    </source>
</reference>
<proteinExistence type="predicted"/>
<protein>
    <recommendedName>
        <fullName evidence="9">Arf-GAP domain-containing protein</fullName>
    </recommendedName>
</protein>
<name>A0AAF0WFJ1_DAUCS</name>
<evidence type="ECO:0000259" key="9">
    <source>
        <dbReference type="PROSITE" id="PS50115"/>
    </source>
</evidence>
<keyword evidence="1" id="KW-0343">GTPase activation</keyword>
<dbReference type="SMART" id="SM00105">
    <property type="entry name" value="ArfGap"/>
    <property type="match status" value="1"/>
</dbReference>
<feature type="compositionally biased region" description="Basic and acidic residues" evidence="8">
    <location>
        <begin position="159"/>
        <end position="168"/>
    </location>
</feature>
<dbReference type="InterPro" id="IPR038508">
    <property type="entry name" value="ArfGAP_dom_sf"/>
</dbReference>
<evidence type="ECO:0000313" key="11">
    <source>
        <dbReference type="Proteomes" id="UP000077755"/>
    </source>
</evidence>
<accession>A0AAF0WFJ1</accession>
<dbReference type="InterPro" id="IPR037278">
    <property type="entry name" value="ARFGAP/RecO"/>
</dbReference>
<sequence>MASENLSDKNAVFRKLKAKSENKMCFDCNAKNPTWASVTYGIFLCIDCSAVHRSLGVHISFVRSTNLDSWTPEQLKMMTFGGNNRAQVFFKQHGWTAGEKSEAKYTSRAAELYKQLLLKEVAKSSKEEIGLPASPVGPQSVQAEDGFFDFKVQETPKESFPKKIETHDVPASQGTRAPHSVVASSVKKPLGGKKTGKVGGLGARKLSSKPNESLYDQKPEEAPAKVSTSKGSTPPVGPSFPSRFEYVDNIQTTDKGTGGNQVVSHVTLPTSSSFFSDYGMDNGFQKKTSSSSKVQIQETDEARKKFSNAKSISSSQFFGDQNKGNDNQVSLKKFSGSTAISSADLFGNDDDDDLGLDLTASDLINKLSFQAHQDISSLKNIAGETGKMLSSIASSFMTDM</sequence>
<dbReference type="PANTHER" id="PTHR45686:SF4">
    <property type="entry name" value="ADP-RIBOSYLATION FACTOR GTPASE ACTIVATING PROTEIN 3, ISOFORM H"/>
    <property type="match status" value="1"/>
</dbReference>
<keyword evidence="5" id="KW-0862">Zinc</keyword>
<evidence type="ECO:0000256" key="1">
    <source>
        <dbReference type="ARBA" id="ARBA00022468"/>
    </source>
</evidence>
<dbReference type="Proteomes" id="UP000077755">
    <property type="component" value="Chromosome 2"/>
</dbReference>
<dbReference type="AlphaFoldDB" id="A0AAF0WFJ1"/>
<keyword evidence="6" id="KW-0007">Acetylation</keyword>
<evidence type="ECO:0000256" key="6">
    <source>
        <dbReference type="ARBA" id="ARBA00022990"/>
    </source>
</evidence>